<evidence type="ECO:0000313" key="6">
    <source>
        <dbReference type="EMBL" id="AJY48000.1"/>
    </source>
</evidence>
<evidence type="ECO:0000256" key="2">
    <source>
        <dbReference type="ARBA" id="ARBA00022729"/>
    </source>
</evidence>
<dbReference type="Gene3D" id="1.50.10.100">
    <property type="entry name" value="Chondroitin AC/alginate lyase"/>
    <property type="match status" value="1"/>
</dbReference>
<evidence type="ECO:0000256" key="4">
    <source>
        <dbReference type="ARBA" id="ARBA00023239"/>
    </source>
</evidence>
<dbReference type="EMBL" id="CP010803">
    <property type="protein sequence ID" value="AJY48000.1"/>
    <property type="molecule type" value="Genomic_DNA"/>
</dbReference>
<dbReference type="Pfam" id="PF07940">
    <property type="entry name" value="Hepar_II_III_C"/>
    <property type="match status" value="1"/>
</dbReference>
<gene>
    <name evidence="6" type="ORF">TM49_06940</name>
</gene>
<name>A0A0D5LVL8_MAREN</name>
<accession>A0A0D5LVL8</accession>
<dbReference type="InterPro" id="IPR008929">
    <property type="entry name" value="Chondroitin_lyas"/>
</dbReference>
<evidence type="ECO:0000259" key="5">
    <source>
        <dbReference type="Pfam" id="PF07940"/>
    </source>
</evidence>
<evidence type="ECO:0000256" key="1">
    <source>
        <dbReference type="ARBA" id="ARBA00004418"/>
    </source>
</evidence>
<dbReference type="InterPro" id="IPR012480">
    <property type="entry name" value="Hepar_II_III_C"/>
</dbReference>
<sequence>MFRERLKALPAALGDFTPPWRDRERWTSLPADFAARLTRGVQECPATWPVMTASDYLAFTKRGDRVGFEALYMQRRRMLNALALGECVEGNGRYITRIIDGALLLAEESGWQLPAHNTYIRDTPVLPLPDPKRPVVDLFAAETGAQLAALLYLFEDRMNAVTPMIAERLDDEIHHRIITPYLTEHFWWMGNGDEPMNNWTAWCTQNVLLTVFLRPFDAKTRRAVVEKAAGSLDCFLKDYGEDGACEEGVLYYRHAGLCLFNALNILADVAPDAFAPLWKEDKIRNIAEFIPYMHVAGDRYFNFADSSARAGFCGAREYLFGKAVGSDLLADFAAADWRADPAPDQPDEINLFYRLQGAMSAAELASQGRPRPVPDDHFFPSIGLMVARDGQYALAVKAGDNGDSHNHNDTGSFTLYRNGKPFVVDVGVESYTAKTFSARRYEIWTMQSAWHNLPTFGGVMQKDGATFAASDVAVALTPEAASISMELAGAYPAEAEVETYRRAVVFIKGKGIEITDSFSGKKPATLSLMFAEMPALEPDRIVVEGTGAIAIDGAGPLTMEAAPIADPRLRAAWPDTLYRVLIPLGGDTLRLTIN</sequence>
<dbReference type="PANTHER" id="PTHR39210">
    <property type="entry name" value="HEPARIN-SULFATE LYASE"/>
    <property type="match status" value="1"/>
</dbReference>
<dbReference type="KEGG" id="mey:TM49_06940"/>
<keyword evidence="7" id="KW-1185">Reference proteome</keyword>
<dbReference type="GO" id="GO:0016829">
    <property type="term" value="F:lyase activity"/>
    <property type="evidence" value="ECO:0007669"/>
    <property type="project" value="UniProtKB-KW"/>
</dbReference>
<comment type="subcellular location">
    <subcellularLocation>
        <location evidence="1">Periplasm</location>
    </subcellularLocation>
</comment>
<dbReference type="PANTHER" id="PTHR39210:SF1">
    <property type="entry name" value="HEPARIN-SULFATE LYASE"/>
    <property type="match status" value="1"/>
</dbReference>
<evidence type="ECO:0000256" key="3">
    <source>
        <dbReference type="ARBA" id="ARBA00022764"/>
    </source>
</evidence>
<protein>
    <submittedName>
        <fullName evidence="6">Heparinase</fullName>
    </submittedName>
</protein>
<reference evidence="6 7" key="1">
    <citation type="journal article" date="2015" name="Genome Announc.">
        <title>Complete genome sequence of Martelella endophytica YC6887, which has antifungal activity associated with a halophyte.</title>
        <authorList>
            <person name="Khan A."/>
            <person name="Khan H."/>
            <person name="Chung E.J."/>
            <person name="Hossain M.T."/>
            <person name="Chung Y.R."/>
        </authorList>
    </citation>
    <scope>NUCLEOTIDE SEQUENCE [LARGE SCALE GENOMIC DNA]</scope>
    <source>
        <strain evidence="6">YC6887</strain>
    </source>
</reference>
<dbReference type="AlphaFoldDB" id="A0A0D5LVL8"/>
<dbReference type="STRING" id="1486262.TM49_06940"/>
<dbReference type="PATRIC" id="fig|1486262.3.peg.1429"/>
<keyword evidence="2" id="KW-0732">Signal</keyword>
<dbReference type="RefSeq" id="WP_045684901.1">
    <property type="nucleotide sequence ID" value="NZ_CP010803.1"/>
</dbReference>
<dbReference type="OrthoDB" id="9793856at2"/>
<keyword evidence="4" id="KW-0456">Lyase</keyword>
<dbReference type="Gene3D" id="2.70.98.70">
    <property type="match status" value="1"/>
</dbReference>
<feature type="domain" description="Heparinase II/III-like C-terminal" evidence="5">
    <location>
        <begin position="372"/>
        <end position="540"/>
    </location>
</feature>
<evidence type="ECO:0000313" key="7">
    <source>
        <dbReference type="Proteomes" id="UP000032611"/>
    </source>
</evidence>
<organism evidence="6 7">
    <name type="scientific">Martelella endophytica</name>
    <dbReference type="NCBI Taxonomy" id="1486262"/>
    <lineage>
        <taxon>Bacteria</taxon>
        <taxon>Pseudomonadati</taxon>
        <taxon>Pseudomonadota</taxon>
        <taxon>Alphaproteobacteria</taxon>
        <taxon>Hyphomicrobiales</taxon>
        <taxon>Aurantimonadaceae</taxon>
        <taxon>Martelella</taxon>
    </lineage>
</organism>
<dbReference type="GO" id="GO:0042597">
    <property type="term" value="C:periplasmic space"/>
    <property type="evidence" value="ECO:0007669"/>
    <property type="project" value="UniProtKB-SubCell"/>
</dbReference>
<dbReference type="HOGENOM" id="CLU_023844_0_0_5"/>
<proteinExistence type="predicted"/>
<dbReference type="Proteomes" id="UP000032611">
    <property type="component" value="Chromosome"/>
</dbReference>
<dbReference type="SUPFAM" id="SSF48230">
    <property type="entry name" value="Chondroitin AC/alginate lyase"/>
    <property type="match status" value="1"/>
</dbReference>
<keyword evidence="3" id="KW-0574">Periplasm</keyword>